<sequence length="163" mass="18971">MRRRYKHFIQVAHDNALKSCMSHKHGCVIVYNNKEIIAQGINQQECEMKKVESIHAEVDAINQLRKMMNGKDKNFIQKCKLYVVRIGSKNMNYPLKESKPCEHCTKVITRIGIPSVYYSTQDEFLKAYEEMYHQKPSMGYSSPNTLRPNSVEQSLRRPICVVS</sequence>
<dbReference type="InterPro" id="IPR002125">
    <property type="entry name" value="CMP_dCMP_dom"/>
</dbReference>
<dbReference type="GO" id="GO:0003824">
    <property type="term" value="F:catalytic activity"/>
    <property type="evidence" value="ECO:0007669"/>
    <property type="project" value="InterPro"/>
</dbReference>
<dbReference type="AlphaFoldDB" id="A0A6C0CTI5"/>
<dbReference type="InterPro" id="IPR016193">
    <property type="entry name" value="Cytidine_deaminase-like"/>
</dbReference>
<accession>A0A6C0CTI5</accession>
<reference evidence="2" key="1">
    <citation type="journal article" date="2020" name="Nature">
        <title>Giant virus diversity and host interactions through global metagenomics.</title>
        <authorList>
            <person name="Schulz F."/>
            <person name="Roux S."/>
            <person name="Paez-Espino D."/>
            <person name="Jungbluth S."/>
            <person name="Walsh D.A."/>
            <person name="Denef V.J."/>
            <person name="McMahon K.D."/>
            <person name="Konstantinidis K.T."/>
            <person name="Eloe-Fadrosh E.A."/>
            <person name="Kyrpides N.C."/>
            <person name="Woyke T."/>
        </authorList>
    </citation>
    <scope>NUCLEOTIDE SEQUENCE</scope>
    <source>
        <strain evidence="2">GVMAG-M-3300021962-46</strain>
    </source>
</reference>
<evidence type="ECO:0000259" key="1">
    <source>
        <dbReference type="PROSITE" id="PS51747"/>
    </source>
</evidence>
<name>A0A6C0CTI5_9ZZZZ</name>
<dbReference type="EMBL" id="MN739480">
    <property type="protein sequence ID" value="QHT07190.1"/>
    <property type="molecule type" value="Genomic_DNA"/>
</dbReference>
<dbReference type="PROSITE" id="PS51747">
    <property type="entry name" value="CYT_DCMP_DEAMINASES_2"/>
    <property type="match status" value="1"/>
</dbReference>
<dbReference type="Pfam" id="PF00383">
    <property type="entry name" value="dCMP_cyt_deam_1"/>
    <property type="match status" value="1"/>
</dbReference>
<evidence type="ECO:0000313" key="2">
    <source>
        <dbReference type="EMBL" id="QHT07190.1"/>
    </source>
</evidence>
<organism evidence="2">
    <name type="scientific">viral metagenome</name>
    <dbReference type="NCBI Taxonomy" id="1070528"/>
    <lineage>
        <taxon>unclassified sequences</taxon>
        <taxon>metagenomes</taxon>
        <taxon>organismal metagenomes</taxon>
    </lineage>
</organism>
<proteinExistence type="predicted"/>
<protein>
    <recommendedName>
        <fullName evidence="1">CMP/dCMP-type deaminase domain-containing protein</fullName>
    </recommendedName>
</protein>
<dbReference type="Gene3D" id="3.40.140.10">
    <property type="entry name" value="Cytidine Deaminase, domain 2"/>
    <property type="match status" value="1"/>
</dbReference>
<dbReference type="SUPFAM" id="SSF53927">
    <property type="entry name" value="Cytidine deaminase-like"/>
    <property type="match status" value="1"/>
</dbReference>
<feature type="domain" description="CMP/dCMP-type deaminase" evidence="1">
    <location>
        <begin position="3"/>
        <end position="131"/>
    </location>
</feature>